<protein>
    <recommendedName>
        <fullName evidence="3">Acetone carboxylase</fullName>
    </recommendedName>
</protein>
<proteinExistence type="predicted"/>
<name>A0ABP9GTP2_9ACTN</name>
<evidence type="ECO:0000313" key="1">
    <source>
        <dbReference type="EMBL" id="GAA4953252.1"/>
    </source>
</evidence>
<sequence length="89" mass="9869">MLPFGPADDGPTRPICSAKACRADARWVLVWNNPKVHTPDRRKTWLACDEHRESLGQFLAVRGFLKDTVDFAEWTAAEAGDPDEGRSSG</sequence>
<organism evidence="1 2">
    <name type="scientific">Yinghuangia aomiensis</name>
    <dbReference type="NCBI Taxonomy" id="676205"/>
    <lineage>
        <taxon>Bacteria</taxon>
        <taxon>Bacillati</taxon>
        <taxon>Actinomycetota</taxon>
        <taxon>Actinomycetes</taxon>
        <taxon>Kitasatosporales</taxon>
        <taxon>Streptomycetaceae</taxon>
        <taxon>Yinghuangia</taxon>
    </lineage>
</organism>
<gene>
    <name evidence="1" type="ORF">GCM10023205_13130</name>
</gene>
<comment type="caution">
    <text evidence="1">The sequence shown here is derived from an EMBL/GenBank/DDBJ whole genome shotgun (WGS) entry which is preliminary data.</text>
</comment>
<evidence type="ECO:0008006" key="3">
    <source>
        <dbReference type="Google" id="ProtNLM"/>
    </source>
</evidence>
<dbReference type="RefSeq" id="WP_345674332.1">
    <property type="nucleotide sequence ID" value="NZ_BAABHS010000004.1"/>
</dbReference>
<keyword evidence="2" id="KW-1185">Reference proteome</keyword>
<dbReference type="Proteomes" id="UP001500466">
    <property type="component" value="Unassembled WGS sequence"/>
</dbReference>
<evidence type="ECO:0000313" key="2">
    <source>
        <dbReference type="Proteomes" id="UP001500466"/>
    </source>
</evidence>
<dbReference type="EMBL" id="BAABHS010000004">
    <property type="protein sequence ID" value="GAA4953252.1"/>
    <property type="molecule type" value="Genomic_DNA"/>
</dbReference>
<reference evidence="2" key="1">
    <citation type="journal article" date="2019" name="Int. J. Syst. Evol. Microbiol.">
        <title>The Global Catalogue of Microorganisms (GCM) 10K type strain sequencing project: providing services to taxonomists for standard genome sequencing and annotation.</title>
        <authorList>
            <consortium name="The Broad Institute Genomics Platform"/>
            <consortium name="The Broad Institute Genome Sequencing Center for Infectious Disease"/>
            <person name="Wu L."/>
            <person name="Ma J."/>
        </authorList>
    </citation>
    <scope>NUCLEOTIDE SEQUENCE [LARGE SCALE GENOMIC DNA]</scope>
    <source>
        <strain evidence="2">JCM 17986</strain>
    </source>
</reference>
<accession>A0ABP9GTP2</accession>